<dbReference type="SUPFAM" id="SSF52777">
    <property type="entry name" value="CoA-dependent acyltransferases"/>
    <property type="match status" value="1"/>
</dbReference>
<sequence>MTEPKLLSTEPAQAEVIEQEVEAALRRHGGVADCAVVFAGAGESARRNCVRCGITGKYPGLTFDDAGVCSLCVLYEENREQIDAYWGDLSELAPKLRAKAEAAGSEYDCLLLFSGGKDSTYVLYRLVDLGLRVMTFTFDNGFISTTALRNVEEVTGELGIEHVTKTRADQNKIFLLSLQEHKSVCNGCFRSLLDLSTELAHHRGIPSIVTGLSRGQIMDERLSWFHQQGIFDRDEIEEKLALGRRVYHQAGGDGAEAAAVDAVEVVDFYRYSEVTKDEIRALLKSRSKIWAHPDDTGFCSSNCLINDVGVYVHNAERGFHNYEAPTRWEVRLGHLAVAEADEELQGPVNSTRVKRMLAKIGYPDPAEHPHLGARMTAYYVQGSSTEEAVRAAVASVLPEGLVPERWVAVSEIPRKAGVVDRSALKAPVATRFGRGNEDSSHPLTPSQLRVTERTPLAEQARALLVTLPGAVDTAKVKKIVLQLLMQHDTMRMKFTKDEHGWRQQPIGAGGSLPVVRLDLSAVSPEQEPALLKRAVAKLRARLDPAEGRVLQVTALERGSRPAGLLLVLHELAADTASWRLILEDVVTACRQLGAGEPVELARSEAFPGTTPIEPPPAATDPGPAGAALGVLADVLPAWLGQDSVVVEVADHTAPHHRAGRVVGRVSDVDFWRIRPDRIEPADGPADIRYDHFGDVTTLLPPGSPVRVSDLPEVDFTELPGEGPHRISITGAVRGGKLRLSWRGAPEEVVQRATDRLA</sequence>
<dbReference type="InterPro" id="IPR001242">
    <property type="entry name" value="Condensation_dom"/>
</dbReference>
<dbReference type="GO" id="GO:0003824">
    <property type="term" value="F:catalytic activity"/>
    <property type="evidence" value="ECO:0007669"/>
    <property type="project" value="InterPro"/>
</dbReference>
<feature type="domain" description="Condensation" evidence="1">
    <location>
        <begin position="462"/>
        <end position="603"/>
    </location>
</feature>
<protein>
    <recommendedName>
        <fullName evidence="1">Condensation domain-containing protein</fullName>
    </recommendedName>
</protein>
<gene>
    <name evidence="2" type="ORF">A4R43_37235</name>
</gene>
<dbReference type="Gene3D" id="3.40.50.620">
    <property type="entry name" value="HUPs"/>
    <property type="match status" value="1"/>
</dbReference>
<evidence type="ECO:0000259" key="1">
    <source>
        <dbReference type="Pfam" id="PF00668"/>
    </source>
</evidence>
<dbReference type="InterPro" id="IPR052188">
    <property type="entry name" value="Ni-pincer_cofactor_biosynth"/>
</dbReference>
<dbReference type="PANTHER" id="PTHR43169:SF2">
    <property type="entry name" value="NAD_GMP SYNTHASE DOMAIN-CONTAINING PROTEIN"/>
    <property type="match status" value="1"/>
</dbReference>
<dbReference type="RefSeq" id="WP_113696464.1">
    <property type="nucleotide sequence ID" value="NZ_CP015163.1"/>
</dbReference>
<dbReference type="EMBL" id="CP015163">
    <property type="protein sequence ID" value="AXB47406.1"/>
    <property type="molecule type" value="Genomic_DNA"/>
</dbReference>
<evidence type="ECO:0000313" key="3">
    <source>
        <dbReference type="Proteomes" id="UP000250434"/>
    </source>
</evidence>
<dbReference type="KEGG" id="aab:A4R43_37235"/>
<dbReference type="InterPro" id="IPR045851">
    <property type="entry name" value="AMP-bd_C_sf"/>
</dbReference>
<dbReference type="Pfam" id="PF00668">
    <property type="entry name" value="Condensation"/>
    <property type="match status" value="1"/>
</dbReference>
<organism evidence="2 3">
    <name type="scientific">Amycolatopsis albispora</name>
    <dbReference type="NCBI Taxonomy" id="1804986"/>
    <lineage>
        <taxon>Bacteria</taxon>
        <taxon>Bacillati</taxon>
        <taxon>Actinomycetota</taxon>
        <taxon>Actinomycetes</taxon>
        <taxon>Pseudonocardiales</taxon>
        <taxon>Pseudonocardiaceae</taxon>
        <taxon>Amycolatopsis</taxon>
    </lineage>
</organism>
<accession>A0A344LH82</accession>
<proteinExistence type="predicted"/>
<dbReference type="GO" id="GO:0008610">
    <property type="term" value="P:lipid biosynthetic process"/>
    <property type="evidence" value="ECO:0007669"/>
    <property type="project" value="UniProtKB-ARBA"/>
</dbReference>
<dbReference type="PANTHER" id="PTHR43169">
    <property type="entry name" value="EXSB FAMILY PROTEIN"/>
    <property type="match status" value="1"/>
</dbReference>
<dbReference type="OrthoDB" id="3653321at2"/>
<dbReference type="SUPFAM" id="SSF52402">
    <property type="entry name" value="Adenine nucleotide alpha hydrolases-like"/>
    <property type="match status" value="1"/>
</dbReference>
<keyword evidence="3" id="KW-1185">Reference proteome</keyword>
<name>A0A344LH82_9PSEU</name>
<dbReference type="Gene3D" id="3.30.300.30">
    <property type="match status" value="1"/>
</dbReference>
<reference evidence="2 3" key="1">
    <citation type="submission" date="2016-04" db="EMBL/GenBank/DDBJ databases">
        <title>Complete genome sequence and analysis of deep-sea sediment isolate, Amycolatopsis sp. WP1.</title>
        <authorList>
            <person name="Wang H."/>
            <person name="Chen S."/>
            <person name="Wu Q."/>
        </authorList>
    </citation>
    <scope>NUCLEOTIDE SEQUENCE [LARGE SCALE GENOMIC DNA]</scope>
    <source>
        <strain evidence="2 3">WP1</strain>
    </source>
</reference>
<dbReference type="Gene3D" id="3.30.559.10">
    <property type="entry name" value="Chloramphenicol acetyltransferase-like domain"/>
    <property type="match status" value="1"/>
</dbReference>
<dbReference type="Proteomes" id="UP000250434">
    <property type="component" value="Chromosome"/>
</dbReference>
<evidence type="ECO:0000313" key="2">
    <source>
        <dbReference type="EMBL" id="AXB47406.1"/>
    </source>
</evidence>
<dbReference type="InterPro" id="IPR023213">
    <property type="entry name" value="CAT-like_dom_sf"/>
</dbReference>
<dbReference type="AlphaFoldDB" id="A0A344LH82"/>
<dbReference type="InterPro" id="IPR014729">
    <property type="entry name" value="Rossmann-like_a/b/a_fold"/>
</dbReference>